<organism evidence="4 5">
    <name type="scientific">Burkholderia aenigmatica</name>
    <dbReference type="NCBI Taxonomy" id="2015348"/>
    <lineage>
        <taxon>Bacteria</taxon>
        <taxon>Pseudomonadati</taxon>
        <taxon>Pseudomonadota</taxon>
        <taxon>Betaproteobacteria</taxon>
        <taxon>Burkholderiales</taxon>
        <taxon>Burkholderiaceae</taxon>
        <taxon>Burkholderia</taxon>
        <taxon>Burkholderia cepacia complex</taxon>
    </lineage>
</organism>
<dbReference type="PIRSF" id="PIRSF000103">
    <property type="entry name" value="HIBADH"/>
    <property type="match status" value="1"/>
</dbReference>
<proteinExistence type="predicted"/>
<dbReference type="Gene3D" id="1.10.1040.10">
    <property type="entry name" value="N-(1-d-carboxylethyl)-l-norvaline Dehydrogenase, domain 2"/>
    <property type="match status" value="1"/>
</dbReference>
<sequence length="301" mass="31284">MADTVTAQAISVIGLGAMGAALAKALLAANHRVTVWNRTASKSVALGEVGARVAHSVAEAIDASQVVVVCVLDYGASDSLLRSADVAARLKGKTIIQLTTGTPEDARDASEWATEHGVAYLDGTIGCYPKDIGTPDGSILYAGSRSTFDTLRPTLANLSGHALFVGEGFANAAILDGAVVGSYSLGAALGFLYGAAVCDAEGISLDTYLSLALARRPFVEDTLRTCVQMIQKGNYSGSQATLDSWAAGIGQLVAFSQESGTDSRYPQEVLARLQQAVAMGHGQHELAAVFECFRKPLADRS</sequence>
<dbReference type="PANTHER" id="PTHR43580">
    <property type="entry name" value="OXIDOREDUCTASE GLYR1-RELATED"/>
    <property type="match status" value="1"/>
</dbReference>
<evidence type="ECO:0000259" key="2">
    <source>
        <dbReference type="Pfam" id="PF03446"/>
    </source>
</evidence>
<dbReference type="Proteomes" id="UP000214600">
    <property type="component" value="Unassembled WGS sequence"/>
</dbReference>
<dbReference type="InterPro" id="IPR048666">
    <property type="entry name" value="RedAm-like_C"/>
</dbReference>
<dbReference type="InterPro" id="IPR013328">
    <property type="entry name" value="6PGD_dom2"/>
</dbReference>
<dbReference type="Pfam" id="PF03446">
    <property type="entry name" value="NAD_binding_2"/>
    <property type="match status" value="1"/>
</dbReference>
<evidence type="ECO:0000259" key="3">
    <source>
        <dbReference type="Pfam" id="PF21761"/>
    </source>
</evidence>
<feature type="domain" description="NADPH-dependent reductive aminase-like C-terminal" evidence="3">
    <location>
        <begin position="186"/>
        <end position="295"/>
    </location>
</feature>
<dbReference type="InterPro" id="IPR006115">
    <property type="entry name" value="6PGDH_NADP-bd"/>
</dbReference>
<dbReference type="AlphaFoldDB" id="A0A228HTW0"/>
<protein>
    <submittedName>
        <fullName evidence="4">NADP oxidoreductase</fullName>
    </submittedName>
</protein>
<dbReference type="InterPro" id="IPR051265">
    <property type="entry name" value="HIBADH-related_NP60_sf"/>
</dbReference>
<reference evidence="5" key="1">
    <citation type="submission" date="2017-06" db="EMBL/GenBank/DDBJ databases">
        <authorList>
            <person name="LiPuma J."/>
            <person name="Spilker T."/>
        </authorList>
    </citation>
    <scope>NUCLEOTIDE SEQUENCE [LARGE SCALE GENOMIC DNA]</scope>
    <source>
        <strain evidence="5">AU17325</strain>
    </source>
</reference>
<evidence type="ECO:0000256" key="1">
    <source>
        <dbReference type="ARBA" id="ARBA00023002"/>
    </source>
</evidence>
<feature type="domain" description="6-phosphogluconate dehydrogenase NADP-binding" evidence="2">
    <location>
        <begin position="10"/>
        <end position="162"/>
    </location>
</feature>
<dbReference type="PANTHER" id="PTHR43580:SF2">
    <property type="entry name" value="CYTOKINE-LIKE NUCLEAR FACTOR N-PAC"/>
    <property type="match status" value="1"/>
</dbReference>
<gene>
    <name evidence="4" type="ORF">CFB84_38575</name>
</gene>
<dbReference type="EMBL" id="NKFA01000032">
    <property type="protein sequence ID" value="OXI33633.1"/>
    <property type="molecule type" value="Genomic_DNA"/>
</dbReference>
<dbReference type="GO" id="GO:0050661">
    <property type="term" value="F:NADP binding"/>
    <property type="evidence" value="ECO:0007669"/>
    <property type="project" value="InterPro"/>
</dbReference>
<evidence type="ECO:0000313" key="5">
    <source>
        <dbReference type="Proteomes" id="UP000214600"/>
    </source>
</evidence>
<comment type="caution">
    <text evidence="4">The sequence shown here is derived from an EMBL/GenBank/DDBJ whole genome shotgun (WGS) entry which is preliminary data.</text>
</comment>
<dbReference type="RefSeq" id="WP_089454232.1">
    <property type="nucleotide sequence ID" value="NZ_NKFA01000032.1"/>
</dbReference>
<dbReference type="InterPro" id="IPR015815">
    <property type="entry name" value="HIBADH-related"/>
</dbReference>
<keyword evidence="1" id="KW-0560">Oxidoreductase</keyword>
<dbReference type="OrthoDB" id="9786703at2"/>
<reference evidence="4 5" key="2">
    <citation type="submission" date="2017-08" db="EMBL/GenBank/DDBJ databases">
        <title>WGS of novel Burkholderia cepaca complex species.</title>
        <authorList>
            <person name="Lipuma J."/>
            <person name="Spilker T."/>
        </authorList>
    </citation>
    <scope>NUCLEOTIDE SEQUENCE [LARGE SCALE GENOMIC DNA]</scope>
    <source>
        <strain evidence="4 5">AU17325</strain>
    </source>
</reference>
<dbReference type="InterPro" id="IPR036291">
    <property type="entry name" value="NAD(P)-bd_dom_sf"/>
</dbReference>
<dbReference type="Pfam" id="PF21761">
    <property type="entry name" value="RedAm-like_C"/>
    <property type="match status" value="1"/>
</dbReference>
<name>A0A228HTW0_9BURK</name>
<dbReference type="Gene3D" id="3.40.50.720">
    <property type="entry name" value="NAD(P)-binding Rossmann-like Domain"/>
    <property type="match status" value="1"/>
</dbReference>
<dbReference type="GO" id="GO:0016491">
    <property type="term" value="F:oxidoreductase activity"/>
    <property type="evidence" value="ECO:0007669"/>
    <property type="project" value="UniProtKB-KW"/>
</dbReference>
<accession>A0A228HTW0</accession>
<evidence type="ECO:0000313" key="4">
    <source>
        <dbReference type="EMBL" id="OXI33633.1"/>
    </source>
</evidence>
<dbReference type="SUPFAM" id="SSF51735">
    <property type="entry name" value="NAD(P)-binding Rossmann-fold domains"/>
    <property type="match status" value="1"/>
</dbReference>